<dbReference type="GO" id="GO:0031023">
    <property type="term" value="P:microtubule organizing center organization"/>
    <property type="evidence" value="ECO:0007669"/>
    <property type="project" value="InterPro"/>
</dbReference>
<dbReference type="EMBL" id="JACGCM010000704">
    <property type="protein sequence ID" value="KAF6168182.1"/>
    <property type="molecule type" value="Genomic_DNA"/>
</dbReference>
<accession>A0A7J7NMK4</accession>
<dbReference type="GO" id="GO:0007020">
    <property type="term" value="P:microtubule nucleation"/>
    <property type="evidence" value="ECO:0007669"/>
    <property type="project" value="TreeGrafter"/>
</dbReference>
<organism evidence="1 2">
    <name type="scientific">Kingdonia uniflora</name>
    <dbReference type="NCBI Taxonomy" id="39325"/>
    <lineage>
        <taxon>Eukaryota</taxon>
        <taxon>Viridiplantae</taxon>
        <taxon>Streptophyta</taxon>
        <taxon>Embryophyta</taxon>
        <taxon>Tracheophyta</taxon>
        <taxon>Spermatophyta</taxon>
        <taxon>Magnoliopsida</taxon>
        <taxon>Ranunculales</taxon>
        <taxon>Circaeasteraceae</taxon>
        <taxon>Kingdonia</taxon>
    </lineage>
</organism>
<protein>
    <submittedName>
        <fullName evidence="1">Uncharacterized protein</fullName>
    </submittedName>
</protein>
<dbReference type="OrthoDB" id="2436605at2759"/>
<evidence type="ECO:0000313" key="2">
    <source>
        <dbReference type="Proteomes" id="UP000541444"/>
    </source>
</evidence>
<dbReference type="Pfam" id="PF15003">
    <property type="entry name" value="HAUS2"/>
    <property type="match status" value="1"/>
</dbReference>
<dbReference type="Proteomes" id="UP000541444">
    <property type="component" value="Unassembled WGS sequence"/>
</dbReference>
<sequence length="200" mass="22191">MEPIPIQEAYQEVDGGPAGVKQIKNLLRRVRISAKEHLSEESGNHNPREGHVTYPTIVARKYMTQEYGVRQIKEILKAQSPTNRIYNRLQKIPIEQELLDVCFENLYDGSSHYLKDPSQLSNSLSADVSMGGDPTGVGKKPLRRLGRMSDALSIASNLGFSIPLSPSSTQEEALQSLSTTTGDKNDNLIRVLRELTVAQC</sequence>
<gene>
    <name evidence="1" type="ORF">GIB67_011567</name>
</gene>
<dbReference type="AlphaFoldDB" id="A0A7J7NMK4"/>
<dbReference type="PANTHER" id="PTHR16039:SF1">
    <property type="entry name" value="HAUS AUGMIN-LIKE COMPLEX SUBUNIT 2"/>
    <property type="match status" value="1"/>
</dbReference>
<keyword evidence="2" id="KW-1185">Reference proteome</keyword>
<dbReference type="InterPro" id="IPR028346">
    <property type="entry name" value="HAUS2"/>
</dbReference>
<comment type="caution">
    <text evidence="1">The sequence shown here is derived from an EMBL/GenBank/DDBJ whole genome shotgun (WGS) entry which is preliminary data.</text>
</comment>
<name>A0A7J7NMK4_9MAGN</name>
<reference evidence="1 2" key="1">
    <citation type="journal article" date="2020" name="IScience">
        <title>Genome Sequencing of the Endangered Kingdonia uniflora (Circaeasteraceae, Ranunculales) Reveals Potential Mechanisms of Evolutionary Specialization.</title>
        <authorList>
            <person name="Sun Y."/>
            <person name="Deng T."/>
            <person name="Zhang A."/>
            <person name="Moore M.J."/>
            <person name="Landis J.B."/>
            <person name="Lin N."/>
            <person name="Zhang H."/>
            <person name="Zhang X."/>
            <person name="Huang J."/>
            <person name="Zhang X."/>
            <person name="Sun H."/>
            <person name="Wang H."/>
        </authorList>
    </citation>
    <scope>NUCLEOTIDE SEQUENCE [LARGE SCALE GENOMIC DNA]</scope>
    <source>
        <strain evidence="1">TB1705</strain>
        <tissue evidence="1">Leaf</tissue>
    </source>
</reference>
<proteinExistence type="predicted"/>
<evidence type="ECO:0000313" key="1">
    <source>
        <dbReference type="EMBL" id="KAF6168182.1"/>
    </source>
</evidence>
<dbReference type="GO" id="GO:0051225">
    <property type="term" value="P:spindle assembly"/>
    <property type="evidence" value="ECO:0007669"/>
    <property type="project" value="InterPro"/>
</dbReference>
<dbReference type="GO" id="GO:1990498">
    <property type="term" value="C:mitotic spindle microtubule"/>
    <property type="evidence" value="ECO:0007669"/>
    <property type="project" value="TreeGrafter"/>
</dbReference>
<dbReference type="PANTHER" id="PTHR16039">
    <property type="entry name" value="HAUS AUGMIN-LIKE COMPLEX SUBUNIT 2"/>
    <property type="match status" value="1"/>
</dbReference>